<evidence type="ECO:0000313" key="9">
    <source>
        <dbReference type="EMBL" id="CAE0373853.1"/>
    </source>
</evidence>
<dbReference type="GO" id="GO:0005739">
    <property type="term" value="C:mitochondrion"/>
    <property type="evidence" value="ECO:0007669"/>
    <property type="project" value="TreeGrafter"/>
</dbReference>
<keyword evidence="6" id="KW-0408">Iron</keyword>
<protein>
    <recommendedName>
        <fullName evidence="8">TauD/TfdA-like domain-containing protein</fullName>
    </recommendedName>
</protein>
<comment type="similarity">
    <text evidence="2">Belongs to the gamma-BBH/TMLD family.</text>
</comment>
<dbReference type="Gene3D" id="3.60.130.10">
    <property type="entry name" value="Clavaminate synthase-like"/>
    <property type="match status" value="1"/>
</dbReference>
<sequence>MKFILFLVLILPNIYALEDIRVIQDGSALELPIRDDGLLELHSEWLYERCRSKESVDQTTRQRLFGPHEYGPPRLKAASIMNCEDKNVTECDKKLLIVQFDNGHKSIFDLSEIEAEAAYELPNFVQFDQAERPEPQLWNAGLVAPPMISYEDAFVDEGRLRIYAALQATGVVLIRGAPLEQGVCADLASSLSTLRVTEWGSMFDVKSVADPILDSTIEHDAPPDETKRDLAYTNKAIHLHTDNPYRYPTPDFQLLHAIEQCECNDFNKEAPCNECTVLNYFVDGFAVAQRMADETPELFDALASVPVRFENNGGDGSSALWHVVPHLEVKPQYRGTKCRGSHCILAIRFSSKSGGYAPPLPPKELETFYKAKRRFAQLAHSSEMYIRLQLRRGDVAIFDNTRLLHARSAIADADGDRYVQGCYFDRDGLQYNWERLRRRKDRPTWTSLRDVSKRDVEIMAEQYQVDVGANLVQALEAQRGLYLGQPVDLREHGLQTASRAFRANESDDIIVAALFHDVTEHIQPKAHGEAAAALLAPYIDPSIHWLLTHHEVFQGLYYFHHLGADPNTREALRDSPYFNITARFCELYDAPSFDFAYPSLPISVFEPIINRVLSRDPYWYDRNHLKSVAVTGGSKLSAAL</sequence>
<name>A0A7S3K3K2_9STRA</name>
<dbReference type="PANTHER" id="PTHR10696">
    <property type="entry name" value="GAMMA-BUTYROBETAINE HYDROXYLASE-RELATED"/>
    <property type="match status" value="1"/>
</dbReference>
<dbReference type="AlphaFoldDB" id="A0A7S3K3K2"/>
<dbReference type="Gene3D" id="1.10.3210.10">
    <property type="entry name" value="Hypothetical protein af1432"/>
    <property type="match status" value="1"/>
</dbReference>
<evidence type="ECO:0000256" key="2">
    <source>
        <dbReference type="ARBA" id="ARBA00008654"/>
    </source>
</evidence>
<feature type="chain" id="PRO_5031393327" description="TauD/TfdA-like domain-containing protein" evidence="7">
    <location>
        <begin position="17"/>
        <end position="640"/>
    </location>
</feature>
<proteinExistence type="inferred from homology"/>
<dbReference type="InterPro" id="IPR042098">
    <property type="entry name" value="TauD-like_sf"/>
</dbReference>
<evidence type="ECO:0000256" key="1">
    <source>
        <dbReference type="ARBA" id="ARBA00001954"/>
    </source>
</evidence>
<dbReference type="InterPro" id="IPR050411">
    <property type="entry name" value="AlphaKG_dependent_hydroxylases"/>
</dbReference>
<accession>A0A7S3K3K2</accession>
<evidence type="ECO:0000256" key="3">
    <source>
        <dbReference type="ARBA" id="ARBA00022723"/>
    </source>
</evidence>
<dbReference type="SUPFAM" id="SSF109604">
    <property type="entry name" value="HD-domain/PDEase-like"/>
    <property type="match status" value="1"/>
</dbReference>
<dbReference type="GO" id="GO:0046872">
    <property type="term" value="F:metal ion binding"/>
    <property type="evidence" value="ECO:0007669"/>
    <property type="project" value="UniProtKB-KW"/>
</dbReference>
<dbReference type="Pfam" id="PF02668">
    <property type="entry name" value="TauD"/>
    <property type="match status" value="1"/>
</dbReference>
<evidence type="ECO:0000259" key="8">
    <source>
        <dbReference type="Pfam" id="PF02668"/>
    </source>
</evidence>
<feature type="domain" description="TauD/TfdA-like" evidence="8">
    <location>
        <begin position="151"/>
        <end position="423"/>
    </location>
</feature>
<evidence type="ECO:0000256" key="7">
    <source>
        <dbReference type="SAM" id="SignalP"/>
    </source>
</evidence>
<organism evidence="9">
    <name type="scientific">Aureoumbra lagunensis</name>
    <dbReference type="NCBI Taxonomy" id="44058"/>
    <lineage>
        <taxon>Eukaryota</taxon>
        <taxon>Sar</taxon>
        <taxon>Stramenopiles</taxon>
        <taxon>Ochrophyta</taxon>
        <taxon>Pelagophyceae</taxon>
        <taxon>Pelagomonadales</taxon>
        <taxon>Aureoumbra</taxon>
    </lineage>
</organism>
<dbReference type="PANTHER" id="PTHR10696:SF25">
    <property type="entry name" value="OXIDOREDUCTASE AIM17-RELATED"/>
    <property type="match status" value="1"/>
</dbReference>
<dbReference type="EMBL" id="HBIJ01022440">
    <property type="protein sequence ID" value="CAE0373853.1"/>
    <property type="molecule type" value="Transcribed_RNA"/>
</dbReference>
<dbReference type="SUPFAM" id="SSF51197">
    <property type="entry name" value="Clavaminate synthase-like"/>
    <property type="match status" value="1"/>
</dbReference>
<keyword evidence="5" id="KW-0560">Oxidoreductase</keyword>
<keyword evidence="7" id="KW-0732">Signal</keyword>
<evidence type="ECO:0000256" key="6">
    <source>
        <dbReference type="ARBA" id="ARBA00023004"/>
    </source>
</evidence>
<gene>
    <name evidence="9" type="ORF">ALAG00032_LOCUS14655</name>
</gene>
<dbReference type="InterPro" id="IPR038492">
    <property type="entry name" value="GBBH-like_N_sf"/>
</dbReference>
<evidence type="ECO:0000256" key="5">
    <source>
        <dbReference type="ARBA" id="ARBA00023002"/>
    </source>
</evidence>
<feature type="signal peptide" evidence="7">
    <location>
        <begin position="1"/>
        <end position="16"/>
    </location>
</feature>
<dbReference type="Gene3D" id="3.30.2020.30">
    <property type="match status" value="1"/>
</dbReference>
<keyword evidence="4" id="KW-0223">Dioxygenase</keyword>
<dbReference type="GO" id="GO:0051213">
    <property type="term" value="F:dioxygenase activity"/>
    <property type="evidence" value="ECO:0007669"/>
    <property type="project" value="UniProtKB-KW"/>
</dbReference>
<reference evidence="9" key="1">
    <citation type="submission" date="2021-01" db="EMBL/GenBank/DDBJ databases">
        <authorList>
            <person name="Corre E."/>
            <person name="Pelletier E."/>
            <person name="Niang G."/>
            <person name="Scheremetjew M."/>
            <person name="Finn R."/>
            <person name="Kale V."/>
            <person name="Holt S."/>
            <person name="Cochrane G."/>
            <person name="Meng A."/>
            <person name="Brown T."/>
            <person name="Cohen L."/>
        </authorList>
    </citation>
    <scope>NUCLEOTIDE SEQUENCE</scope>
    <source>
        <strain evidence="9">CCMP1510</strain>
    </source>
</reference>
<dbReference type="InterPro" id="IPR003819">
    <property type="entry name" value="TauD/TfdA-like"/>
</dbReference>
<keyword evidence="3" id="KW-0479">Metal-binding</keyword>
<dbReference type="GO" id="GO:0045329">
    <property type="term" value="P:carnitine biosynthetic process"/>
    <property type="evidence" value="ECO:0007669"/>
    <property type="project" value="TreeGrafter"/>
</dbReference>
<evidence type="ECO:0000256" key="4">
    <source>
        <dbReference type="ARBA" id="ARBA00022964"/>
    </source>
</evidence>
<comment type="cofactor">
    <cofactor evidence="1">
        <name>Fe(2+)</name>
        <dbReference type="ChEBI" id="CHEBI:29033"/>
    </cofactor>
</comment>